<dbReference type="Proteomes" id="UP000298652">
    <property type="component" value="Chromosome 8"/>
</dbReference>
<accession>A0A4U6TJT0</accession>
<feature type="transmembrane region" description="Helical" evidence="1">
    <location>
        <begin position="45"/>
        <end position="64"/>
    </location>
</feature>
<reference evidence="3" key="1">
    <citation type="submission" date="2019-03" db="EMBL/GenBank/DDBJ databases">
        <title>WGS assembly of Setaria viridis.</title>
        <authorList>
            <person name="Huang P."/>
            <person name="Jenkins J."/>
            <person name="Grimwood J."/>
            <person name="Barry K."/>
            <person name="Healey A."/>
            <person name="Mamidi S."/>
            <person name="Sreedasyam A."/>
            <person name="Shu S."/>
            <person name="Feldman M."/>
            <person name="Wu J."/>
            <person name="Yu Y."/>
            <person name="Chen C."/>
            <person name="Johnson J."/>
            <person name="Rokhsar D."/>
            <person name="Baxter I."/>
            <person name="Schmutz J."/>
            <person name="Brutnell T."/>
            <person name="Kellogg E."/>
        </authorList>
    </citation>
    <scope>NUCLEOTIDE SEQUENCE [LARGE SCALE GENOMIC DNA]</scope>
</reference>
<evidence type="ECO:0000256" key="1">
    <source>
        <dbReference type="SAM" id="Phobius"/>
    </source>
</evidence>
<feature type="transmembrane region" description="Helical" evidence="1">
    <location>
        <begin position="85"/>
        <end position="106"/>
    </location>
</feature>
<proteinExistence type="predicted"/>
<sequence length="655" mass="74048">MESIWQLINEWEIQLLVLLSFIIQVFLFFTGSLRRCSTNGLLRGTMWIAYLGADVVAVYALGFLSRQEDAIMENGTLRRTHPLAFFWAPFLLIHLGGQDTITSFAIEDNNLWLRHLLNLVVEVTLALYVFWKSTIWRNVQLLVPGIFVFVAGIIKYGERTMALRYGNLYNSRSAGSSFFNEKTPQMGLDDGYYGFICFALLWASGIRMLFARRMTDDIDNQFERPARMNALFFFDEYATNTLDHSQLIKLLDVELGIIMYDDLYTKAPLLRKRSGIILRCISQVSAIVALVLFSITSKKQADRYGRADIVITYILFTGGFLLEVCAVIMMLVSPWTWAWLEAEGYRRLASISRFLLSSKVFGLPETRLLWSGTMGQYSLLSYIGFNEQVNLSQRVMSMIRKMAGALGIGEVKKLFWVSKLLDTKSEVVDDKITEFLVEEIRHFTHGGQRQWPHLGPFLKETVTLRTDFVTTISLLHLITEIHLSEVSASIAGDIGGDSAALANVCRKLSNYMFYLVVAHPASASLLLVAAGSPESAIEKVRENFLAVVSSSKDDTLHAASVEIRKLVELPLTERYEETLEELKNMWLRLVIYAAGKSRPEAHAAQLAKGGELITFVWLLMAHYKLGDCGSERIDLTQARGNDPDIPPRALRAFNL</sequence>
<keyword evidence="1" id="KW-0812">Transmembrane</keyword>
<feature type="transmembrane region" description="Helical" evidence="1">
    <location>
        <begin position="138"/>
        <end position="157"/>
    </location>
</feature>
<protein>
    <recommendedName>
        <fullName evidence="2">DUF4220 domain-containing protein</fullName>
    </recommendedName>
</protein>
<evidence type="ECO:0000259" key="2">
    <source>
        <dbReference type="Pfam" id="PF13968"/>
    </source>
</evidence>
<dbReference type="EMBL" id="CM016559">
    <property type="protein sequence ID" value="TKW01193.1"/>
    <property type="molecule type" value="Genomic_DNA"/>
</dbReference>
<feature type="transmembrane region" description="Helical" evidence="1">
    <location>
        <begin position="309"/>
        <end position="332"/>
    </location>
</feature>
<dbReference type="PANTHER" id="PTHR31325">
    <property type="entry name" value="OS01G0798800 PROTEIN-RELATED"/>
    <property type="match status" value="1"/>
</dbReference>
<keyword evidence="1" id="KW-1133">Transmembrane helix</keyword>
<dbReference type="Gramene" id="TKW01193">
    <property type="protein sequence ID" value="TKW01193"/>
    <property type="gene ID" value="SEVIR_8G163600v2"/>
</dbReference>
<evidence type="ECO:0000313" key="4">
    <source>
        <dbReference type="Proteomes" id="UP000298652"/>
    </source>
</evidence>
<feature type="transmembrane region" description="Helical" evidence="1">
    <location>
        <begin position="12"/>
        <end position="33"/>
    </location>
</feature>
<evidence type="ECO:0000313" key="3">
    <source>
        <dbReference type="EMBL" id="TKW01193.1"/>
    </source>
</evidence>
<feature type="transmembrane region" description="Helical" evidence="1">
    <location>
        <begin position="192"/>
        <end position="210"/>
    </location>
</feature>
<feature type="domain" description="DUF4220" evidence="2">
    <location>
        <begin position="47"/>
        <end position="382"/>
    </location>
</feature>
<dbReference type="InterPro" id="IPR025315">
    <property type="entry name" value="DUF4220"/>
</dbReference>
<keyword evidence="4" id="KW-1185">Reference proteome</keyword>
<dbReference type="OMA" id="TMWIAYL"/>
<dbReference type="Pfam" id="PF13968">
    <property type="entry name" value="DUF4220"/>
    <property type="match status" value="1"/>
</dbReference>
<dbReference type="InterPro" id="IPR007658">
    <property type="entry name" value="DUF594"/>
</dbReference>
<feature type="transmembrane region" description="Helical" evidence="1">
    <location>
        <begin position="276"/>
        <end position="297"/>
    </location>
</feature>
<keyword evidence="1" id="KW-0472">Membrane</keyword>
<organism evidence="3 4">
    <name type="scientific">Setaria viridis</name>
    <name type="common">Green bristlegrass</name>
    <name type="synonym">Setaria italica subsp. viridis</name>
    <dbReference type="NCBI Taxonomy" id="4556"/>
    <lineage>
        <taxon>Eukaryota</taxon>
        <taxon>Viridiplantae</taxon>
        <taxon>Streptophyta</taxon>
        <taxon>Embryophyta</taxon>
        <taxon>Tracheophyta</taxon>
        <taxon>Spermatophyta</taxon>
        <taxon>Magnoliopsida</taxon>
        <taxon>Liliopsida</taxon>
        <taxon>Poales</taxon>
        <taxon>Poaceae</taxon>
        <taxon>PACMAD clade</taxon>
        <taxon>Panicoideae</taxon>
        <taxon>Panicodae</taxon>
        <taxon>Paniceae</taxon>
        <taxon>Cenchrinae</taxon>
        <taxon>Setaria</taxon>
    </lineage>
</organism>
<gene>
    <name evidence="3" type="ORF">SEVIR_8G163600v2</name>
</gene>
<dbReference type="Pfam" id="PF04578">
    <property type="entry name" value="DUF594"/>
    <property type="match status" value="1"/>
</dbReference>
<name>A0A4U6TJT0_SETVI</name>
<dbReference type="AlphaFoldDB" id="A0A4U6TJT0"/>